<sequence length="400" mass="43759">MNFIVALFIFILLLVQVVATAILLSRLIKGAVRQPAIAPREPTPDDLGRVSIVIPTLNEVDRLSPCLEGVTRQSYELREAIVVDSRSRDGTPELVQAAAHRDPRLRLITDDPLPAGWVGRPWALHTGFLNSSPESEWILGLDADTRPHPQLVASALQAALRGGYDLISLSPQFLLEYPGEMVLQPALLMTLVYRFGPTNTDAGSPERVMANGQCFLCRRAVLERVGGYTRARDSFCDDVTLARAIARAGFKVGFLDGANVLQVRMYEGALETWREWGRSLDLKDACSKAQLWGDLGFLVAVQGLPLPIVVAGAIALAIRGVEGSLSSSAIALLGLNGLLLAIRFALSAAISPSYDLRRSSPLTALLFWFSPLADPLAVIRIFLSSLHRPKRWRGREYGEF</sequence>
<dbReference type="SUPFAM" id="SSF53448">
    <property type="entry name" value="Nucleotide-diphospho-sugar transferases"/>
    <property type="match status" value="1"/>
</dbReference>
<keyword evidence="3" id="KW-0808">Transferase</keyword>
<dbReference type="RefSeq" id="WP_168569157.1">
    <property type="nucleotide sequence ID" value="NZ_CP051167.1"/>
</dbReference>
<dbReference type="NCBIfam" id="NF045692">
    <property type="entry name" value="OglycostaseCruG"/>
    <property type="match status" value="1"/>
</dbReference>
<dbReference type="GO" id="GO:0016740">
    <property type="term" value="F:transferase activity"/>
    <property type="evidence" value="ECO:0007669"/>
    <property type="project" value="UniProtKB-KW"/>
</dbReference>
<feature type="transmembrane region" description="Helical" evidence="1">
    <location>
        <begin position="362"/>
        <end position="383"/>
    </location>
</feature>
<protein>
    <submittedName>
        <fullName evidence="3">Glycosyltransferase</fullName>
    </submittedName>
</protein>
<evidence type="ECO:0000259" key="2">
    <source>
        <dbReference type="Pfam" id="PF00535"/>
    </source>
</evidence>
<feature type="domain" description="Glycosyltransferase 2-like" evidence="2">
    <location>
        <begin position="51"/>
        <end position="225"/>
    </location>
</feature>
<keyword evidence="4" id="KW-1185">Reference proteome</keyword>
<evidence type="ECO:0000313" key="4">
    <source>
        <dbReference type="Proteomes" id="UP000500857"/>
    </source>
</evidence>
<dbReference type="PANTHER" id="PTHR43646">
    <property type="entry name" value="GLYCOSYLTRANSFERASE"/>
    <property type="match status" value="1"/>
</dbReference>
<organism evidence="3 4">
    <name type="scientific">Oxynema aestuarii AP17</name>
    <dbReference type="NCBI Taxonomy" id="2064643"/>
    <lineage>
        <taxon>Bacteria</taxon>
        <taxon>Bacillati</taxon>
        <taxon>Cyanobacteriota</taxon>
        <taxon>Cyanophyceae</taxon>
        <taxon>Oscillatoriophycideae</taxon>
        <taxon>Oscillatoriales</taxon>
        <taxon>Oscillatoriaceae</taxon>
        <taxon>Oxynema</taxon>
        <taxon>Oxynema aestuarii</taxon>
    </lineage>
</organism>
<dbReference type="InterPro" id="IPR001173">
    <property type="entry name" value="Glyco_trans_2-like"/>
</dbReference>
<evidence type="ECO:0000256" key="1">
    <source>
        <dbReference type="SAM" id="Phobius"/>
    </source>
</evidence>
<keyword evidence="1" id="KW-0812">Transmembrane</keyword>
<gene>
    <name evidence="3" type="ORF">HCG48_10720</name>
</gene>
<dbReference type="Pfam" id="PF00535">
    <property type="entry name" value="Glycos_transf_2"/>
    <property type="match status" value="1"/>
</dbReference>
<accession>A0A6H1TWM2</accession>
<dbReference type="PANTHER" id="PTHR43646:SF3">
    <property type="entry name" value="SLR1566 PROTEIN"/>
    <property type="match status" value="1"/>
</dbReference>
<dbReference type="Proteomes" id="UP000500857">
    <property type="component" value="Chromosome"/>
</dbReference>
<feature type="transmembrane region" description="Helical" evidence="1">
    <location>
        <begin position="295"/>
        <end position="318"/>
    </location>
</feature>
<dbReference type="KEGG" id="oxy:HCG48_10720"/>
<proteinExistence type="predicted"/>
<dbReference type="Gene3D" id="3.90.550.10">
    <property type="entry name" value="Spore Coat Polysaccharide Biosynthesis Protein SpsA, Chain A"/>
    <property type="match status" value="1"/>
</dbReference>
<reference evidence="3 4" key="1">
    <citation type="submission" date="2020-04" db="EMBL/GenBank/DDBJ databases">
        <authorList>
            <person name="Basu S."/>
            <person name="Maruthanayagam V."/>
            <person name="Chakraborty S."/>
            <person name="Pramanik A."/>
            <person name="Mukherjee J."/>
            <person name="Brink B."/>
        </authorList>
    </citation>
    <scope>NUCLEOTIDE SEQUENCE [LARGE SCALE GENOMIC DNA]</scope>
    <source>
        <strain evidence="3 4">AP17</strain>
    </source>
</reference>
<keyword evidence="1" id="KW-0472">Membrane</keyword>
<dbReference type="InterPro" id="IPR054683">
    <property type="entry name" value="CruG-like"/>
</dbReference>
<feature type="transmembrane region" description="Helical" evidence="1">
    <location>
        <begin position="330"/>
        <end position="350"/>
    </location>
</feature>
<evidence type="ECO:0000313" key="3">
    <source>
        <dbReference type="EMBL" id="QIZ71002.1"/>
    </source>
</evidence>
<dbReference type="InterPro" id="IPR029044">
    <property type="entry name" value="Nucleotide-diphossugar_trans"/>
</dbReference>
<dbReference type="EMBL" id="CP051167">
    <property type="protein sequence ID" value="QIZ71002.1"/>
    <property type="molecule type" value="Genomic_DNA"/>
</dbReference>
<name>A0A6H1TWM2_9CYAN</name>
<dbReference type="AlphaFoldDB" id="A0A6H1TWM2"/>
<keyword evidence="1" id="KW-1133">Transmembrane helix</keyword>